<comment type="similarity">
    <text evidence="3">Belongs to the Hfq family.</text>
</comment>
<dbReference type="GO" id="GO:0003723">
    <property type="term" value="F:RNA binding"/>
    <property type="evidence" value="ECO:0007669"/>
    <property type="project" value="UniProtKB-UniRule"/>
</dbReference>
<accession>A0P766</accession>
<comment type="function">
    <text evidence="3">RNA chaperone that binds small regulatory RNA (sRNAs) and mRNAs to facilitate mRNA translational regulation in response to envelope stress, environmental stress and changes in metabolite concentrations. Also binds with high specificity to tRNAs.</text>
</comment>
<dbReference type="GO" id="GO:0006355">
    <property type="term" value="P:regulation of DNA-templated transcription"/>
    <property type="evidence" value="ECO:0007669"/>
    <property type="project" value="InterPro"/>
</dbReference>
<dbReference type="InterPro" id="IPR005001">
    <property type="entry name" value="Hfq"/>
</dbReference>
<dbReference type="OrthoDB" id="9799751at2"/>
<dbReference type="PANTHER" id="PTHR34772:SF1">
    <property type="entry name" value="RNA-BINDING PROTEIN HFQ"/>
    <property type="match status" value="1"/>
</dbReference>
<dbReference type="EMBL" id="AAUX01000001">
    <property type="protein sequence ID" value="EAV47376.1"/>
    <property type="molecule type" value="Genomic_DNA"/>
</dbReference>
<evidence type="ECO:0000256" key="3">
    <source>
        <dbReference type="HAMAP-Rule" id="MF_00436"/>
    </source>
</evidence>
<evidence type="ECO:0000313" key="5">
    <source>
        <dbReference type="EMBL" id="EAV47376.1"/>
    </source>
</evidence>
<dbReference type="Pfam" id="PF17209">
    <property type="entry name" value="Hfq"/>
    <property type="match status" value="1"/>
</dbReference>
<reference evidence="5 6" key="1">
    <citation type="submission" date="2006-11" db="EMBL/GenBank/DDBJ databases">
        <authorList>
            <person name="Giovannoni S."/>
            <person name="Vergin K."/>
            <person name="Ferriera S."/>
            <person name="Johnson J."/>
            <person name="Kravitz S."/>
            <person name="Beeson K."/>
            <person name="Sutton G."/>
            <person name="Rogers Y.-H."/>
            <person name="Friedman R."/>
            <person name="Frazier M."/>
            <person name="Venter J.C."/>
        </authorList>
    </citation>
    <scope>NUCLEOTIDE SEQUENCE [LARGE SCALE GENOMIC DNA]</scope>
    <source>
        <strain evidence="5 6">HTCC2181</strain>
    </source>
</reference>
<dbReference type="InterPro" id="IPR047575">
    <property type="entry name" value="Sm"/>
</dbReference>
<dbReference type="GO" id="GO:0045974">
    <property type="term" value="P:regulation of translation, ncRNA-mediated"/>
    <property type="evidence" value="ECO:0007669"/>
    <property type="project" value="TreeGrafter"/>
</dbReference>
<sequence length="74" mass="8183">MTIKSTHLQDTFLDQVSAENIAVSIYLLNGIKLQGHIESYDQYVIVLNGSAPQLIYKHAISTIVPSQKITLKGL</sequence>
<keyword evidence="6" id="KW-1185">Reference proteome</keyword>
<dbReference type="AlphaFoldDB" id="A0P766"/>
<name>A0P766_9PROT</name>
<dbReference type="PROSITE" id="PS52002">
    <property type="entry name" value="SM"/>
    <property type="match status" value="1"/>
</dbReference>
<evidence type="ECO:0000256" key="2">
    <source>
        <dbReference type="ARBA" id="ARBA00023016"/>
    </source>
</evidence>
<dbReference type="NCBIfam" id="TIGR02383">
    <property type="entry name" value="Hfq"/>
    <property type="match status" value="1"/>
</dbReference>
<comment type="caution">
    <text evidence="5">The sequence shown here is derived from an EMBL/GenBank/DDBJ whole genome shotgun (WGS) entry which is preliminary data.</text>
</comment>
<dbReference type="NCBIfam" id="NF001602">
    <property type="entry name" value="PRK00395.1"/>
    <property type="match status" value="1"/>
</dbReference>
<organism evidence="5 6">
    <name type="scientific">Methylophilales bacterium HTCC2181</name>
    <dbReference type="NCBI Taxonomy" id="383631"/>
    <lineage>
        <taxon>Bacteria</taxon>
        <taxon>Pseudomonadati</taxon>
        <taxon>Pseudomonadota</taxon>
        <taxon>Betaproteobacteria</taxon>
        <taxon>Nitrosomonadales</taxon>
        <taxon>OM43 clade</taxon>
    </lineage>
</organism>
<dbReference type="Gene3D" id="2.30.30.100">
    <property type="match status" value="1"/>
</dbReference>
<dbReference type="HAMAP" id="MF_00436">
    <property type="entry name" value="Hfq"/>
    <property type="match status" value="1"/>
</dbReference>
<dbReference type="PANTHER" id="PTHR34772">
    <property type="entry name" value="RNA-BINDING PROTEIN HFQ"/>
    <property type="match status" value="1"/>
</dbReference>
<dbReference type="SUPFAM" id="SSF50182">
    <property type="entry name" value="Sm-like ribonucleoproteins"/>
    <property type="match status" value="1"/>
</dbReference>
<evidence type="ECO:0000313" key="6">
    <source>
        <dbReference type="Proteomes" id="UP000054262"/>
    </source>
</evidence>
<feature type="domain" description="Sm" evidence="4">
    <location>
        <begin position="10"/>
        <end position="69"/>
    </location>
</feature>
<keyword evidence="2 3" id="KW-0346">Stress response</keyword>
<evidence type="ECO:0000259" key="4">
    <source>
        <dbReference type="PROSITE" id="PS52002"/>
    </source>
</evidence>
<dbReference type="InterPro" id="IPR010920">
    <property type="entry name" value="LSM_dom_sf"/>
</dbReference>
<evidence type="ECO:0000256" key="1">
    <source>
        <dbReference type="ARBA" id="ARBA00022884"/>
    </source>
</evidence>
<dbReference type="GO" id="GO:0043487">
    <property type="term" value="P:regulation of RNA stability"/>
    <property type="evidence" value="ECO:0007669"/>
    <property type="project" value="TreeGrafter"/>
</dbReference>
<keyword evidence="1 3" id="KW-0694">RNA-binding</keyword>
<dbReference type="CDD" id="cd01716">
    <property type="entry name" value="Hfq"/>
    <property type="match status" value="1"/>
</dbReference>
<protein>
    <recommendedName>
        <fullName evidence="3">RNA-binding protein Hfq</fullName>
    </recommendedName>
</protein>
<gene>
    <name evidence="3" type="primary">hfq</name>
    <name evidence="5" type="ORF">MB2181_04845</name>
</gene>
<dbReference type="Proteomes" id="UP000054262">
    <property type="component" value="Unassembled WGS sequence"/>
</dbReference>
<proteinExistence type="inferred from homology"/>
<dbReference type="GO" id="GO:0005829">
    <property type="term" value="C:cytosol"/>
    <property type="evidence" value="ECO:0007669"/>
    <property type="project" value="TreeGrafter"/>
</dbReference>
<comment type="subunit">
    <text evidence="3">Homohexamer.</text>
</comment>